<comment type="cofactor">
    <cofactor evidence="4">
        <name>Mn(2+)</name>
        <dbReference type="ChEBI" id="CHEBI:29035"/>
    </cofactor>
    <text evidence="4">Binds 2 manganese ions per subunit.</text>
</comment>
<dbReference type="InterPro" id="IPR023696">
    <property type="entry name" value="Ureohydrolase_dom_sf"/>
</dbReference>
<evidence type="ECO:0000256" key="1">
    <source>
        <dbReference type="ARBA" id="ARBA00009227"/>
    </source>
</evidence>
<comment type="caution">
    <text evidence="6">The sequence shown here is derived from an EMBL/GenBank/DDBJ whole genome shotgun (WGS) entry which is preliminary data.</text>
</comment>
<dbReference type="GO" id="GO:0033389">
    <property type="term" value="P:putrescine biosynthetic process from arginine, via agmatine"/>
    <property type="evidence" value="ECO:0007669"/>
    <property type="project" value="TreeGrafter"/>
</dbReference>
<evidence type="ECO:0000256" key="5">
    <source>
        <dbReference type="RuleBase" id="RU003684"/>
    </source>
</evidence>
<dbReference type="GO" id="GO:0008783">
    <property type="term" value="F:agmatinase activity"/>
    <property type="evidence" value="ECO:0007669"/>
    <property type="project" value="UniProtKB-EC"/>
</dbReference>
<reference evidence="6" key="2">
    <citation type="submission" date="2021-01" db="EMBL/GenBank/DDBJ databases">
        <authorList>
            <person name="Hahn C.R."/>
            <person name="Youssef N.H."/>
            <person name="Elshahed M."/>
        </authorList>
    </citation>
    <scope>NUCLEOTIDE SEQUENCE</scope>
    <source>
        <strain evidence="6">Zod_Metabat.24</strain>
    </source>
</reference>
<keyword evidence="4" id="KW-0464">Manganese</keyword>
<dbReference type="Gene3D" id="3.40.800.10">
    <property type="entry name" value="Ureohydrolase domain"/>
    <property type="match status" value="1"/>
</dbReference>
<proteinExistence type="inferred from homology"/>
<organism evidence="6 7">
    <name type="scientific">Candidatus Zymogenus saltonus</name>
    <dbReference type="NCBI Taxonomy" id="2844893"/>
    <lineage>
        <taxon>Bacteria</taxon>
        <taxon>Deltaproteobacteria</taxon>
        <taxon>Candidatus Zymogenia</taxon>
        <taxon>Candidatus Zymogeniales</taxon>
        <taxon>Candidatus Zymogenaceae</taxon>
        <taxon>Candidatus Zymogenus</taxon>
    </lineage>
</organism>
<name>A0A9D8KGF1_9DELT</name>
<gene>
    <name evidence="6" type="primary">speB</name>
    <name evidence="6" type="ORF">JW984_09045</name>
</gene>
<protein>
    <submittedName>
        <fullName evidence="6">Agmatinase</fullName>
        <ecNumber evidence="6">3.5.3.11</ecNumber>
    </submittedName>
</protein>
<feature type="binding site" evidence="4">
    <location>
        <position position="105"/>
    </location>
    <ligand>
        <name>Mn(2+)</name>
        <dbReference type="ChEBI" id="CHEBI:29035"/>
        <label>1</label>
    </ligand>
</feature>
<dbReference type="PROSITE" id="PS51409">
    <property type="entry name" value="ARGINASE_2"/>
    <property type="match status" value="1"/>
</dbReference>
<dbReference type="InterPro" id="IPR020855">
    <property type="entry name" value="Ureohydrolase_Mn_BS"/>
</dbReference>
<sequence>MRGAASAPKEIRRALFSDATTLMTESGVDLGREGAMGDLGDLSFRRREDIRETIEKIGGAVSAINERGKKPIFLGGDHFVTYPVIRALGKKIDALTIVHLDAHADIYDSYGGNIYSHASPFARIMEERLASRLITIGVRTMNDHQREQVKRFGVEVVRISEIGEAGGVSKLDRLDLGGRPVYVSFDMDVLDPAFAPGVSHHEPGGMTTRQAIDLIDSIDAEIVGADVVELNPRRDGSGITAAAAAKIVKEIAGVMIGE</sequence>
<accession>A0A9D8KGF1</accession>
<reference evidence="6" key="1">
    <citation type="journal article" date="2021" name="Environ. Microbiol.">
        <title>Genomic characterization of three novel Desulfobacterota classes expand the metabolic and phylogenetic diversity of the phylum.</title>
        <authorList>
            <person name="Murphy C.L."/>
            <person name="Biggerstaff J."/>
            <person name="Eichhorn A."/>
            <person name="Ewing E."/>
            <person name="Shahan R."/>
            <person name="Soriano D."/>
            <person name="Stewart S."/>
            <person name="VanMol K."/>
            <person name="Walker R."/>
            <person name="Walters P."/>
            <person name="Elshahed M.S."/>
            <person name="Youssef N.H."/>
        </authorList>
    </citation>
    <scope>NUCLEOTIDE SEQUENCE</scope>
    <source>
        <strain evidence="6">Zod_Metabat.24</strain>
    </source>
</reference>
<feature type="binding site" evidence="4">
    <location>
        <position position="186"/>
    </location>
    <ligand>
        <name>Mn(2+)</name>
        <dbReference type="ChEBI" id="CHEBI:29035"/>
        <label>1</label>
    </ligand>
</feature>
<evidence type="ECO:0000256" key="4">
    <source>
        <dbReference type="PIRSR" id="PIRSR036979-1"/>
    </source>
</evidence>
<evidence type="ECO:0000256" key="3">
    <source>
        <dbReference type="ARBA" id="ARBA00022801"/>
    </source>
</evidence>
<keyword evidence="2 4" id="KW-0479">Metal-binding</keyword>
<comment type="similarity">
    <text evidence="1">Belongs to the arginase family. Agmatinase subfamily.</text>
</comment>
<dbReference type="PIRSF" id="PIRSF036979">
    <property type="entry name" value="Arginase"/>
    <property type="match status" value="1"/>
</dbReference>
<keyword evidence="3 5" id="KW-0378">Hydrolase</keyword>
<feature type="binding site" evidence="4">
    <location>
        <position position="78"/>
    </location>
    <ligand>
        <name>Mn(2+)</name>
        <dbReference type="ChEBI" id="CHEBI:29035"/>
        <label>1</label>
    </ligand>
</feature>
<dbReference type="Proteomes" id="UP000809273">
    <property type="component" value="Unassembled WGS sequence"/>
</dbReference>
<dbReference type="AlphaFoldDB" id="A0A9D8KGF1"/>
<dbReference type="EC" id="3.5.3.11" evidence="6"/>
<dbReference type="Pfam" id="PF00491">
    <property type="entry name" value="Arginase"/>
    <property type="match status" value="1"/>
</dbReference>
<evidence type="ECO:0000313" key="7">
    <source>
        <dbReference type="Proteomes" id="UP000809273"/>
    </source>
</evidence>
<dbReference type="PROSITE" id="PS01053">
    <property type="entry name" value="ARGINASE_1"/>
    <property type="match status" value="1"/>
</dbReference>
<dbReference type="GO" id="GO:0046872">
    <property type="term" value="F:metal ion binding"/>
    <property type="evidence" value="ECO:0007669"/>
    <property type="project" value="UniProtKB-KW"/>
</dbReference>
<dbReference type="SUPFAM" id="SSF52768">
    <property type="entry name" value="Arginase/deacetylase"/>
    <property type="match status" value="1"/>
</dbReference>
<feature type="binding site" evidence="4">
    <location>
        <position position="103"/>
    </location>
    <ligand>
        <name>Mn(2+)</name>
        <dbReference type="ChEBI" id="CHEBI:29035"/>
        <label>1</label>
    </ligand>
</feature>
<dbReference type="InterPro" id="IPR006035">
    <property type="entry name" value="Ureohydrolase"/>
</dbReference>
<evidence type="ECO:0000256" key="2">
    <source>
        <dbReference type="ARBA" id="ARBA00022723"/>
    </source>
</evidence>
<dbReference type="PANTHER" id="PTHR11358">
    <property type="entry name" value="ARGINASE/AGMATINASE"/>
    <property type="match status" value="1"/>
</dbReference>
<dbReference type="InterPro" id="IPR005925">
    <property type="entry name" value="Agmatinase-rel"/>
</dbReference>
<feature type="binding site" evidence="4">
    <location>
        <position position="188"/>
    </location>
    <ligand>
        <name>Mn(2+)</name>
        <dbReference type="ChEBI" id="CHEBI:29035"/>
        <label>1</label>
    </ligand>
</feature>
<dbReference type="PANTHER" id="PTHR11358:SF26">
    <property type="entry name" value="GUANIDINO ACID HYDROLASE, MITOCHONDRIAL"/>
    <property type="match status" value="1"/>
</dbReference>
<dbReference type="EMBL" id="JAFGIX010000046">
    <property type="protein sequence ID" value="MBN1573326.1"/>
    <property type="molecule type" value="Genomic_DNA"/>
</dbReference>
<dbReference type="CDD" id="cd11593">
    <property type="entry name" value="Agmatinase-like_2"/>
    <property type="match status" value="1"/>
</dbReference>
<evidence type="ECO:0000313" key="6">
    <source>
        <dbReference type="EMBL" id="MBN1573326.1"/>
    </source>
</evidence>
<feature type="binding site" evidence="4">
    <location>
        <position position="101"/>
    </location>
    <ligand>
        <name>Mn(2+)</name>
        <dbReference type="ChEBI" id="CHEBI:29035"/>
        <label>1</label>
    </ligand>
</feature>
<dbReference type="NCBIfam" id="TIGR01230">
    <property type="entry name" value="agmatinase"/>
    <property type="match status" value="1"/>
</dbReference>